<reference evidence="19" key="1">
    <citation type="submission" date="2020-05" db="EMBL/GenBank/DDBJ databases">
        <title>Frigoriglobus tundricola gen. nov., sp. nov., a psychrotolerant cellulolytic planctomycete of the family Gemmataceae with two divergent copies of 16S rRNA gene.</title>
        <authorList>
            <person name="Kulichevskaya I.S."/>
            <person name="Ivanova A.A."/>
            <person name="Naumoff D.G."/>
            <person name="Beletsky A.V."/>
            <person name="Rijpstra W.I.C."/>
            <person name="Sinninghe Damste J.S."/>
            <person name="Mardanov A.V."/>
            <person name="Ravin N.V."/>
            <person name="Dedysh S.N."/>
        </authorList>
    </citation>
    <scope>NUCLEOTIDE SEQUENCE [LARGE SCALE GENOMIC DNA]</scope>
    <source>
        <strain evidence="19">PL17</strain>
    </source>
</reference>
<feature type="site" description="Important for catalytic activity" evidence="16">
    <location>
        <position position="30"/>
    </location>
</feature>
<dbReference type="Pfam" id="PF22613">
    <property type="entry name" value="Transketolase_C_1"/>
    <property type="match status" value="1"/>
</dbReference>
<evidence type="ECO:0000256" key="12">
    <source>
        <dbReference type="PIRSR" id="PIRSR605478-1"/>
    </source>
</evidence>
<dbReference type="Pfam" id="PF00456">
    <property type="entry name" value="Transketolase_N"/>
    <property type="match status" value="1"/>
</dbReference>
<evidence type="ECO:0000256" key="5">
    <source>
        <dbReference type="ARBA" id="ARBA00013152"/>
    </source>
</evidence>
<dbReference type="SUPFAM" id="SSF52922">
    <property type="entry name" value="TK C-terminal domain-like"/>
    <property type="match status" value="1"/>
</dbReference>
<dbReference type="PANTHER" id="PTHR43522:SF2">
    <property type="entry name" value="TRANSKETOLASE 1-RELATED"/>
    <property type="match status" value="1"/>
</dbReference>
<dbReference type="CDD" id="cd07033">
    <property type="entry name" value="TPP_PYR_DXS_TK_like"/>
    <property type="match status" value="1"/>
</dbReference>
<dbReference type="InterPro" id="IPR005474">
    <property type="entry name" value="Transketolase_N"/>
</dbReference>
<dbReference type="SMART" id="SM00861">
    <property type="entry name" value="Transket_pyr"/>
    <property type="match status" value="1"/>
</dbReference>
<dbReference type="AlphaFoldDB" id="A0A6M5YHK6"/>
<dbReference type="InterPro" id="IPR005478">
    <property type="entry name" value="Transketolase_bac-like"/>
</dbReference>
<dbReference type="InterPro" id="IPR029061">
    <property type="entry name" value="THDP-binding"/>
</dbReference>
<comment type="cofactor">
    <cofactor evidence="14">
        <name>thiamine diphosphate</name>
        <dbReference type="ChEBI" id="CHEBI:58937"/>
    </cofactor>
    <text evidence="14">Binds 1 thiamine pyrophosphate per subunit. During the reaction, the substrate forms a covalent intermediate with the cofactor.</text>
</comment>
<dbReference type="GO" id="GO:0004802">
    <property type="term" value="F:transketolase activity"/>
    <property type="evidence" value="ECO:0007669"/>
    <property type="project" value="UniProtKB-UniRule"/>
</dbReference>
<comment type="catalytic activity">
    <reaction evidence="10">
        <text>D-sedoheptulose 7-phosphate + D-glyceraldehyde 3-phosphate = aldehydo-D-ribose 5-phosphate + D-xylulose 5-phosphate</text>
        <dbReference type="Rhea" id="RHEA:10508"/>
        <dbReference type="ChEBI" id="CHEBI:57483"/>
        <dbReference type="ChEBI" id="CHEBI:57737"/>
        <dbReference type="ChEBI" id="CHEBI:58273"/>
        <dbReference type="ChEBI" id="CHEBI:59776"/>
        <dbReference type="EC" id="2.2.1.1"/>
    </reaction>
</comment>
<evidence type="ECO:0000256" key="9">
    <source>
        <dbReference type="ARBA" id="ARBA00023052"/>
    </source>
</evidence>
<feature type="site" description="Important for catalytic activity" evidence="16">
    <location>
        <position position="278"/>
    </location>
</feature>
<dbReference type="InterPro" id="IPR033247">
    <property type="entry name" value="Transketolase_fam"/>
</dbReference>
<feature type="binding site" evidence="14">
    <location>
        <position position="278"/>
    </location>
    <ligand>
        <name>thiamine diphosphate</name>
        <dbReference type="ChEBI" id="CHEBI:58937"/>
    </ligand>
</feature>
<feature type="domain" description="Transketolase-like pyrimidine-binding" evidence="17">
    <location>
        <begin position="371"/>
        <end position="543"/>
    </location>
</feature>
<dbReference type="InterPro" id="IPR049557">
    <property type="entry name" value="Transketolase_CS"/>
</dbReference>
<comment type="cofactor">
    <cofactor evidence="15">
        <name>Mg(2+)</name>
        <dbReference type="ChEBI" id="CHEBI:18420"/>
    </cofactor>
    <text evidence="15">Binds 1 Mg(2+) ion per subunit. Can also utilize other divalent metal cations, such as Ca(2+), Mn(2+) and Co(2+).</text>
</comment>
<evidence type="ECO:0000256" key="2">
    <source>
        <dbReference type="ARBA" id="ARBA00001941"/>
    </source>
</evidence>
<evidence type="ECO:0000256" key="14">
    <source>
        <dbReference type="PIRSR" id="PIRSR605478-3"/>
    </source>
</evidence>
<dbReference type="FunFam" id="3.40.50.970:FF:000003">
    <property type="entry name" value="Transketolase"/>
    <property type="match status" value="1"/>
</dbReference>
<evidence type="ECO:0000256" key="16">
    <source>
        <dbReference type="PIRSR" id="PIRSR605478-5"/>
    </source>
</evidence>
<proteinExistence type="inferred from homology"/>
<evidence type="ECO:0000256" key="3">
    <source>
        <dbReference type="ARBA" id="ARBA00007131"/>
    </source>
</evidence>
<accession>A0A6M5YHK6</accession>
<feature type="binding site" evidence="13">
    <location>
        <position position="374"/>
    </location>
    <ligand>
        <name>substrate</name>
    </ligand>
</feature>
<evidence type="ECO:0000313" key="19">
    <source>
        <dbReference type="Proteomes" id="UP000503447"/>
    </source>
</evidence>
<dbReference type="EMBL" id="CP053452">
    <property type="protein sequence ID" value="QJW93448.1"/>
    <property type="molecule type" value="Genomic_DNA"/>
</dbReference>
<dbReference type="GO" id="GO:0046872">
    <property type="term" value="F:metal ion binding"/>
    <property type="evidence" value="ECO:0007669"/>
    <property type="project" value="UniProtKB-KW"/>
</dbReference>
<keyword evidence="6 18" id="KW-0808">Transferase</keyword>
<gene>
    <name evidence="18" type="ORF">FTUN_0954</name>
</gene>
<evidence type="ECO:0000256" key="1">
    <source>
        <dbReference type="ARBA" id="ARBA00001913"/>
    </source>
</evidence>
<evidence type="ECO:0000256" key="7">
    <source>
        <dbReference type="ARBA" id="ARBA00022723"/>
    </source>
</evidence>
<feature type="binding site" evidence="13">
    <location>
        <position position="479"/>
    </location>
    <ligand>
        <name>substrate</name>
    </ligand>
</feature>
<dbReference type="Pfam" id="PF02779">
    <property type="entry name" value="Transket_pyr"/>
    <property type="match status" value="1"/>
</dbReference>
<dbReference type="Proteomes" id="UP000503447">
    <property type="component" value="Chromosome"/>
</dbReference>
<dbReference type="InterPro" id="IPR005475">
    <property type="entry name" value="Transketolase-like_Pyr-bd"/>
</dbReference>
<evidence type="ECO:0000256" key="13">
    <source>
        <dbReference type="PIRSR" id="PIRSR605478-2"/>
    </source>
</evidence>
<keyword evidence="9 14" id="KW-0786">Thiamine pyrophosphate</keyword>
<evidence type="ECO:0000256" key="15">
    <source>
        <dbReference type="PIRSR" id="PIRSR605478-4"/>
    </source>
</evidence>
<dbReference type="RefSeq" id="WP_171469632.1">
    <property type="nucleotide sequence ID" value="NZ_CP053452.2"/>
</dbReference>
<protein>
    <recommendedName>
        <fullName evidence="5 11">Transketolase</fullName>
        <ecNumber evidence="5 11">2.2.1.1</ecNumber>
    </recommendedName>
</protein>
<feature type="binding site" evidence="14">
    <location>
        <position position="174"/>
    </location>
    <ligand>
        <name>thiamine diphosphate</name>
        <dbReference type="ChEBI" id="CHEBI:58937"/>
    </ligand>
</feature>
<evidence type="ECO:0000256" key="8">
    <source>
        <dbReference type="ARBA" id="ARBA00022842"/>
    </source>
</evidence>
<feature type="binding site" evidence="15">
    <location>
        <position position="203"/>
    </location>
    <ligand>
        <name>Mg(2+)</name>
        <dbReference type="ChEBI" id="CHEBI:18420"/>
    </ligand>
</feature>
<dbReference type="InterPro" id="IPR055152">
    <property type="entry name" value="Transketolase-like_C_2"/>
</dbReference>
<feature type="binding site" evidence="14">
    <location>
        <begin position="131"/>
        <end position="133"/>
    </location>
    <ligand>
        <name>thiamine diphosphate</name>
        <dbReference type="ChEBI" id="CHEBI:58937"/>
    </ligand>
</feature>
<dbReference type="KEGG" id="ftj:FTUN_0954"/>
<feature type="binding site" evidence="13">
    <location>
        <position position="491"/>
    </location>
    <ligand>
        <name>substrate</name>
    </ligand>
</feature>
<feature type="binding site" evidence="13">
    <location>
        <position position="30"/>
    </location>
    <ligand>
        <name>substrate</name>
    </ligand>
</feature>
<dbReference type="PANTHER" id="PTHR43522">
    <property type="entry name" value="TRANSKETOLASE"/>
    <property type="match status" value="1"/>
</dbReference>
<sequence>MSEFTAIDITAINTIRTLAMDAVQKANSGHPGAPMGLAPVAYVLWNKFLNYDPADPMWPNRDRFVLSNGHASMLLYSLIHLAQVKNVDHHGKVLDEPSLPIDQLKQFRQLNSKTPGHPEHEYTAGVETTTGPLGQGVGNAVGMAIAQKWRAAHYGRPGFEALFDHRVYAICGDGCMMEGVASEAASLAGHLKLNNLTLIYDDNGITIDGHTNLAFSEDVPARFAAYGWNVLRVTDGNDVDGMAKAIEASKHADRPTFIALKTVIGYGSPHKADTHAAHGEPLGADEIKLTKKAYGWPEDSSFLVPDGVYDRFKQGIGARGAAAHAAWHKLMSDYKAKFPKEAAELDAVEQRGLPAGWDKDIPVFPADAKGLATRDSSGTVLNAIAKNVPWIVGGSADLNPSTKTFMKFPEAGVFSAKTPGGRNVHFGVREHGMGAIMNGMALSGLRSYGSGFLIFSDYGRPPIRLAAIMNLPVLYVFTHDSIGVGEDGPTHQPIEQLMSLRAIPHLIVIRPGDANEVAEAYKYALQEKHHPVVFAMTRQPLPTLDRTKYAPASGLAKGGYALNDVPHPDLLLIATGSEVALALEAGEKLAAEGIKARVVSLPSWELFEKQDPAYRDSVIPPTVTARVCVEMGGAFGWERYAGRTGAVIGMRSFGASAPLKDLLKHFGFTVEAVVKAAKEQVGKK</sequence>
<evidence type="ECO:0000259" key="17">
    <source>
        <dbReference type="SMART" id="SM00861"/>
    </source>
</evidence>
<keyword evidence="7 15" id="KW-0479">Metal-binding</keyword>
<evidence type="ECO:0000256" key="6">
    <source>
        <dbReference type="ARBA" id="ARBA00022679"/>
    </source>
</evidence>
<dbReference type="Gene3D" id="3.40.50.920">
    <property type="match status" value="1"/>
</dbReference>
<dbReference type="FunFam" id="3.40.50.970:FF:000004">
    <property type="entry name" value="Transketolase"/>
    <property type="match status" value="1"/>
</dbReference>
<feature type="binding site" evidence="13">
    <location>
        <position position="401"/>
    </location>
    <ligand>
        <name>substrate</name>
    </ligand>
</feature>
<dbReference type="FunFam" id="3.40.50.920:FF:000003">
    <property type="entry name" value="Transketolase"/>
    <property type="match status" value="1"/>
</dbReference>
<feature type="binding site" evidence="13">
    <location>
        <position position="487"/>
    </location>
    <ligand>
        <name>substrate</name>
    </ligand>
</feature>
<name>A0A6M5YHK6_9BACT</name>
<comment type="cofactor">
    <cofactor evidence="1">
        <name>Ca(2+)</name>
        <dbReference type="ChEBI" id="CHEBI:29108"/>
    </cofactor>
</comment>
<comment type="subunit">
    <text evidence="4">Homodimer.</text>
</comment>
<dbReference type="InterPro" id="IPR009014">
    <property type="entry name" value="Transketo_C/PFOR_II"/>
</dbReference>
<comment type="cofactor">
    <cofactor evidence="2">
        <name>Co(2+)</name>
        <dbReference type="ChEBI" id="CHEBI:48828"/>
    </cofactor>
</comment>
<evidence type="ECO:0000256" key="4">
    <source>
        <dbReference type="ARBA" id="ARBA00011738"/>
    </source>
</evidence>
<feature type="binding site" evidence="14">
    <location>
        <position position="70"/>
    </location>
    <ligand>
        <name>thiamine diphosphate</name>
        <dbReference type="ChEBI" id="CHEBI:58937"/>
    </ligand>
</feature>
<dbReference type="SUPFAM" id="SSF52518">
    <property type="entry name" value="Thiamin diphosphate-binding fold (THDP-binding)"/>
    <property type="match status" value="2"/>
</dbReference>
<evidence type="ECO:0000256" key="11">
    <source>
        <dbReference type="NCBIfam" id="TIGR00232"/>
    </source>
</evidence>
<keyword evidence="8 15" id="KW-0460">Magnesium</keyword>
<evidence type="ECO:0000313" key="18">
    <source>
        <dbReference type="EMBL" id="QJW93448.1"/>
    </source>
</evidence>
<keyword evidence="19" id="KW-1185">Reference proteome</keyword>
<dbReference type="PROSITE" id="PS00801">
    <property type="entry name" value="TRANSKETOLASE_1"/>
    <property type="match status" value="1"/>
</dbReference>
<evidence type="ECO:0000256" key="10">
    <source>
        <dbReference type="ARBA" id="ARBA00049473"/>
    </source>
</evidence>
<comment type="similarity">
    <text evidence="3">Belongs to the transketolase family.</text>
</comment>
<dbReference type="GO" id="GO:0009052">
    <property type="term" value="P:pentose-phosphate shunt, non-oxidative branch"/>
    <property type="evidence" value="ECO:0007669"/>
    <property type="project" value="UniProtKB-ARBA"/>
</dbReference>
<feature type="binding site" evidence="15">
    <location>
        <position position="205"/>
    </location>
    <ligand>
        <name>Mg(2+)</name>
        <dbReference type="ChEBI" id="CHEBI:18420"/>
    </ligand>
</feature>
<feature type="binding site" evidence="13">
    <location>
        <position position="278"/>
    </location>
    <ligand>
        <name>substrate</name>
    </ligand>
</feature>
<feature type="binding site" evidence="15">
    <location>
        <position position="173"/>
    </location>
    <ligand>
        <name>Mg(2+)</name>
        <dbReference type="ChEBI" id="CHEBI:18420"/>
    </ligand>
</feature>
<organism evidence="18 19">
    <name type="scientific">Frigoriglobus tundricola</name>
    <dbReference type="NCBI Taxonomy" id="2774151"/>
    <lineage>
        <taxon>Bacteria</taxon>
        <taxon>Pseudomonadati</taxon>
        <taxon>Planctomycetota</taxon>
        <taxon>Planctomycetia</taxon>
        <taxon>Gemmatales</taxon>
        <taxon>Gemmataceae</taxon>
        <taxon>Frigoriglobus</taxon>
    </lineage>
</organism>
<dbReference type="EC" id="2.2.1.1" evidence="5 11"/>
<dbReference type="NCBIfam" id="TIGR00232">
    <property type="entry name" value="tktlase_bact"/>
    <property type="match status" value="1"/>
</dbReference>
<dbReference type="GO" id="GO:0005829">
    <property type="term" value="C:cytosol"/>
    <property type="evidence" value="ECO:0007669"/>
    <property type="project" value="TreeGrafter"/>
</dbReference>
<dbReference type="Gene3D" id="3.40.50.970">
    <property type="match status" value="2"/>
</dbReference>
<dbReference type="CDD" id="cd02012">
    <property type="entry name" value="TPP_TK"/>
    <property type="match status" value="1"/>
</dbReference>
<feature type="active site" description="Proton donor" evidence="12">
    <location>
        <position position="430"/>
    </location>
</feature>
<feature type="binding site" evidence="14">
    <location>
        <position position="203"/>
    </location>
    <ligand>
        <name>thiamine diphosphate</name>
        <dbReference type="ChEBI" id="CHEBI:58937"/>
    </ligand>
</feature>
<feature type="binding site" evidence="14">
    <location>
        <position position="455"/>
    </location>
    <ligand>
        <name>thiamine diphosphate</name>
        <dbReference type="ChEBI" id="CHEBI:58937"/>
    </ligand>
</feature>
<feature type="binding site" evidence="13">
    <location>
        <position position="538"/>
    </location>
    <ligand>
        <name>substrate</name>
    </ligand>
</feature>